<name>A0ABD5VZW7_9EURY</name>
<dbReference type="RefSeq" id="WP_267162645.1">
    <property type="nucleotide sequence ID" value="NZ_CP112972.1"/>
</dbReference>
<dbReference type="Pfam" id="PF20576">
    <property type="entry name" value="HEWD"/>
    <property type="match status" value="1"/>
</dbReference>
<protein>
    <submittedName>
        <fullName evidence="2">HEWD family protein</fullName>
    </submittedName>
</protein>
<dbReference type="Proteomes" id="UP001596445">
    <property type="component" value="Unassembled WGS sequence"/>
</dbReference>
<comment type="caution">
    <text evidence="2">The sequence shown here is derived from an EMBL/GenBank/DDBJ whole genome shotgun (WGS) entry which is preliminary data.</text>
</comment>
<evidence type="ECO:0000313" key="3">
    <source>
        <dbReference type="Proteomes" id="UP001596445"/>
    </source>
</evidence>
<proteinExistence type="predicted"/>
<gene>
    <name evidence="2" type="ORF">ACFQQG_00525</name>
</gene>
<evidence type="ECO:0000313" key="2">
    <source>
        <dbReference type="EMBL" id="MFC7056934.1"/>
    </source>
</evidence>
<dbReference type="InterPro" id="IPR046782">
    <property type="entry name" value="HEWD"/>
</dbReference>
<evidence type="ECO:0000259" key="1">
    <source>
        <dbReference type="Pfam" id="PF20576"/>
    </source>
</evidence>
<reference evidence="2 3" key="1">
    <citation type="journal article" date="2019" name="Int. J. Syst. Evol. Microbiol.">
        <title>The Global Catalogue of Microorganisms (GCM) 10K type strain sequencing project: providing services to taxonomists for standard genome sequencing and annotation.</title>
        <authorList>
            <consortium name="The Broad Institute Genomics Platform"/>
            <consortium name="The Broad Institute Genome Sequencing Center for Infectious Disease"/>
            <person name="Wu L."/>
            <person name="Ma J."/>
        </authorList>
    </citation>
    <scope>NUCLEOTIDE SEQUENCE [LARGE SCALE GENOMIC DNA]</scope>
    <source>
        <strain evidence="2 3">JCM 30072</strain>
    </source>
</reference>
<feature type="domain" description="HEWD" evidence="1">
    <location>
        <begin position="3"/>
        <end position="58"/>
    </location>
</feature>
<accession>A0ABD5VZW7</accession>
<keyword evidence="3" id="KW-1185">Reference proteome</keyword>
<dbReference type="AlphaFoldDB" id="A0ABD5VZW7"/>
<sequence>MSPITPPNERKCLRCGRLEVWDDDNTVWVAATVDGEPQRGTRHCVHEWNVTGTYNPITPQ</sequence>
<organism evidence="2 3">
    <name type="scientific">Halovenus salina</name>
    <dbReference type="NCBI Taxonomy" id="1510225"/>
    <lineage>
        <taxon>Archaea</taxon>
        <taxon>Methanobacteriati</taxon>
        <taxon>Methanobacteriota</taxon>
        <taxon>Stenosarchaea group</taxon>
        <taxon>Halobacteria</taxon>
        <taxon>Halobacteriales</taxon>
        <taxon>Haloarculaceae</taxon>
        <taxon>Halovenus</taxon>
    </lineage>
</organism>
<dbReference type="GeneID" id="76628726"/>
<dbReference type="EMBL" id="JBHSZI010000001">
    <property type="protein sequence ID" value="MFC7056934.1"/>
    <property type="molecule type" value="Genomic_DNA"/>
</dbReference>